<reference evidence="6" key="1">
    <citation type="submission" date="2022-11" db="UniProtKB">
        <authorList>
            <consortium name="EnsemblMetazoa"/>
        </authorList>
    </citation>
    <scope>IDENTIFICATION</scope>
</reference>
<dbReference type="Gene3D" id="2.10.25.10">
    <property type="entry name" value="Laminin"/>
    <property type="match status" value="1"/>
</dbReference>
<dbReference type="CDD" id="cd00054">
    <property type="entry name" value="EGF_CA"/>
    <property type="match status" value="1"/>
</dbReference>
<comment type="similarity">
    <text evidence="1">Belongs to the EGF domain peptide family.</text>
</comment>
<feature type="domain" description="Apple" evidence="5">
    <location>
        <begin position="27"/>
        <end position="109"/>
    </location>
</feature>
<feature type="domain" description="EGF-like" evidence="4">
    <location>
        <begin position="130"/>
        <end position="166"/>
    </location>
</feature>
<dbReference type="InterPro" id="IPR000742">
    <property type="entry name" value="EGF"/>
</dbReference>
<feature type="signal peptide" evidence="3">
    <location>
        <begin position="1"/>
        <end position="19"/>
    </location>
</feature>
<dbReference type="OMA" id="CHIHNVD"/>
<dbReference type="SUPFAM" id="SSF57196">
    <property type="entry name" value="EGF/Laminin"/>
    <property type="match status" value="1"/>
</dbReference>
<name>A0A913YE16_EXADI</name>
<organism evidence="6 7">
    <name type="scientific">Exaiptasia diaphana</name>
    <name type="common">Tropical sea anemone</name>
    <name type="synonym">Aiptasia pulchella</name>
    <dbReference type="NCBI Taxonomy" id="2652724"/>
    <lineage>
        <taxon>Eukaryota</taxon>
        <taxon>Metazoa</taxon>
        <taxon>Cnidaria</taxon>
        <taxon>Anthozoa</taxon>
        <taxon>Hexacorallia</taxon>
        <taxon>Actiniaria</taxon>
        <taxon>Aiptasiidae</taxon>
        <taxon>Exaiptasia</taxon>
    </lineage>
</organism>
<evidence type="ECO:0008006" key="8">
    <source>
        <dbReference type="Google" id="ProtNLM"/>
    </source>
</evidence>
<keyword evidence="3" id="KW-0732">Signal</keyword>
<dbReference type="KEGG" id="epa:114574632"/>
<dbReference type="RefSeq" id="XP_028513565.1">
    <property type="nucleotide sequence ID" value="XM_028657764.1"/>
</dbReference>
<dbReference type="PROSITE" id="PS50948">
    <property type="entry name" value="PAN"/>
    <property type="match status" value="1"/>
</dbReference>
<evidence type="ECO:0000259" key="5">
    <source>
        <dbReference type="PROSITE" id="PS50948"/>
    </source>
</evidence>
<sequence length="387" mass="44058">MRLACIIVVLCSSTAYVTGRSHCVGTCYSGGLFPEPQDIYYGKHLNGIHSYNNITTDSPVKCYSSCVQDCRCKACQMKDKRCELLDEDKTSKNNDFVSKEGYLYFDLRQTIYQGESHMLPLDVSCYNGCCRSQPCMNGGTCTEHCHTPKEKFTCKCSSDYSGKVCEKKLAFSCMDIMSNSSTVPRDGVYMIALPYRKNVEVPVYCSFVSPNQAWILIESFSFQSKSIFERKPFYMSHSVNYNSPPKWNNFRMGLIRMKHFKSISTLFRATCDFPNRASLTPDLLIGALSDVDILNDRISSECKRYKFIDIRGYNCTDCTASTTHGLSHDFHFHLDVTWNHPCDFNPPSKNNVDSFGYYDTVDDNQYGMSTCTATPTSTTQWWFGQEL</sequence>
<dbReference type="PROSITE" id="PS00022">
    <property type="entry name" value="EGF_1"/>
    <property type="match status" value="1"/>
</dbReference>
<dbReference type="OrthoDB" id="5948979at2759"/>
<evidence type="ECO:0000313" key="6">
    <source>
        <dbReference type="EnsemblMetazoa" id="XP_028513565.1"/>
    </source>
</evidence>
<keyword evidence="2" id="KW-0245">EGF-like domain</keyword>
<evidence type="ECO:0000256" key="2">
    <source>
        <dbReference type="PROSITE-ProRule" id="PRU00076"/>
    </source>
</evidence>
<keyword evidence="7" id="KW-1185">Reference proteome</keyword>
<comment type="caution">
    <text evidence="2">Lacks conserved residue(s) required for the propagation of feature annotation.</text>
</comment>
<feature type="disulfide bond" evidence="2">
    <location>
        <begin position="156"/>
        <end position="165"/>
    </location>
</feature>
<dbReference type="GeneID" id="114574632"/>
<dbReference type="Pfam" id="PF00008">
    <property type="entry name" value="EGF"/>
    <property type="match status" value="1"/>
</dbReference>
<dbReference type="Proteomes" id="UP000887567">
    <property type="component" value="Unplaced"/>
</dbReference>
<dbReference type="AlphaFoldDB" id="A0A913YE16"/>
<feature type="chain" id="PRO_5037754840" description="EGF-like domain-containing protein" evidence="3">
    <location>
        <begin position="20"/>
        <end position="387"/>
    </location>
</feature>
<accession>A0A913YE16</accession>
<evidence type="ECO:0000313" key="7">
    <source>
        <dbReference type="Proteomes" id="UP000887567"/>
    </source>
</evidence>
<evidence type="ECO:0000256" key="3">
    <source>
        <dbReference type="SAM" id="SignalP"/>
    </source>
</evidence>
<evidence type="ECO:0000259" key="4">
    <source>
        <dbReference type="PROSITE" id="PS50026"/>
    </source>
</evidence>
<dbReference type="InterPro" id="IPR003609">
    <property type="entry name" value="Pan_app"/>
</dbReference>
<evidence type="ECO:0000256" key="1">
    <source>
        <dbReference type="ARBA" id="ARBA00006373"/>
    </source>
</evidence>
<keyword evidence="2" id="KW-1015">Disulfide bond</keyword>
<dbReference type="PROSITE" id="PS50026">
    <property type="entry name" value="EGF_3"/>
    <property type="match status" value="1"/>
</dbReference>
<dbReference type="EnsemblMetazoa" id="XM_028657764.1">
    <property type="protein sequence ID" value="XP_028513565.1"/>
    <property type="gene ID" value="LOC114574632"/>
</dbReference>
<proteinExistence type="inferred from homology"/>
<protein>
    <recommendedName>
        <fullName evidence="8">EGF-like domain-containing protein</fullName>
    </recommendedName>
</protein>